<dbReference type="EMBL" id="UINC01028771">
    <property type="protein sequence ID" value="SVB10348.1"/>
    <property type="molecule type" value="Genomic_DNA"/>
</dbReference>
<accession>A0A382B9B0</accession>
<dbReference type="PANTHER" id="PTHR42733">
    <property type="entry name" value="DJ-1 PROTEIN"/>
    <property type="match status" value="1"/>
</dbReference>
<reference evidence="3" key="1">
    <citation type="submission" date="2018-05" db="EMBL/GenBank/DDBJ databases">
        <authorList>
            <person name="Lanie J.A."/>
            <person name="Ng W.-L."/>
            <person name="Kazmierczak K.M."/>
            <person name="Andrzejewski T.M."/>
            <person name="Davidsen T.M."/>
            <person name="Wayne K.J."/>
            <person name="Tettelin H."/>
            <person name="Glass J.I."/>
            <person name="Rusch D."/>
            <person name="Podicherti R."/>
            <person name="Tsui H.-C.T."/>
            <person name="Winkler M.E."/>
        </authorList>
    </citation>
    <scope>NUCLEOTIDE SEQUENCE</scope>
</reference>
<organism evidence="3">
    <name type="scientific">marine metagenome</name>
    <dbReference type="NCBI Taxonomy" id="408172"/>
    <lineage>
        <taxon>unclassified sequences</taxon>
        <taxon>metagenomes</taxon>
        <taxon>ecological metagenomes</taxon>
    </lineage>
</organism>
<dbReference type="SUPFAM" id="SSF52317">
    <property type="entry name" value="Class I glutamine amidotransferase-like"/>
    <property type="match status" value="1"/>
</dbReference>
<sequence>MSDANKPKVLIIIGDASETVDTMYPYFRLIEGGYEPILAAPEKRTYQMVMHQNKPGWTITKEWEGYTMDADIAFADVKPEDYLGIFFSGGRAPEYIREDEDLLRITRYFFEKNAPIASVCHGVEIPARADCVKGRKMATVPKAKFDLEVCGGTFVDEPCVIDGNLISGRTFWDHGHYMGPWMKLLDEARADQS</sequence>
<gene>
    <name evidence="3" type="ORF">METZ01_LOCUS163202</name>
</gene>
<proteinExistence type="inferred from homology"/>
<protein>
    <recommendedName>
        <fullName evidence="2">DJ-1/PfpI domain-containing protein</fullName>
    </recommendedName>
</protein>
<evidence type="ECO:0000259" key="2">
    <source>
        <dbReference type="Pfam" id="PF01965"/>
    </source>
</evidence>
<dbReference type="Pfam" id="PF01965">
    <property type="entry name" value="DJ-1_PfpI"/>
    <property type="match status" value="1"/>
</dbReference>
<dbReference type="InterPro" id="IPR006286">
    <property type="entry name" value="C56_PfpI-like"/>
</dbReference>
<dbReference type="InterPro" id="IPR002818">
    <property type="entry name" value="DJ-1/PfpI"/>
</dbReference>
<evidence type="ECO:0000256" key="1">
    <source>
        <dbReference type="ARBA" id="ARBA00008542"/>
    </source>
</evidence>
<dbReference type="PROSITE" id="PS51276">
    <property type="entry name" value="PEPTIDASE_C56_PFPI"/>
    <property type="match status" value="1"/>
</dbReference>
<dbReference type="AlphaFoldDB" id="A0A382B9B0"/>
<dbReference type="PANTHER" id="PTHR42733:SF2">
    <property type="entry name" value="DJ-1_THIJ_PFPI FAMILY PROTEIN"/>
    <property type="match status" value="1"/>
</dbReference>
<evidence type="ECO:0000313" key="3">
    <source>
        <dbReference type="EMBL" id="SVB10348.1"/>
    </source>
</evidence>
<name>A0A382B9B0_9ZZZZ</name>
<feature type="domain" description="DJ-1/PfpI" evidence="2">
    <location>
        <begin position="8"/>
        <end position="173"/>
    </location>
</feature>
<comment type="similarity">
    <text evidence="1">Belongs to the peptidase C56 family.</text>
</comment>
<dbReference type="InterPro" id="IPR029062">
    <property type="entry name" value="Class_I_gatase-like"/>
</dbReference>
<dbReference type="CDD" id="cd03169">
    <property type="entry name" value="GATase1_PfpI_1"/>
    <property type="match status" value="1"/>
</dbReference>
<dbReference type="Gene3D" id="3.40.50.880">
    <property type="match status" value="1"/>
</dbReference>